<comment type="subcellular location">
    <subcellularLocation>
        <location evidence="1">Membrane</location>
    </subcellularLocation>
</comment>
<dbReference type="InterPro" id="IPR007593">
    <property type="entry name" value="CD225/Dispanin_fam"/>
</dbReference>
<proteinExistence type="inferred from homology"/>
<sequence length="240" mass="25234">MELVVVPASWSSPLQAAGLAGCWLSRQRPGIQSARLSIAVGENEDGSNGRDAAGPGTAESARRGKAELAGAPPAYTNAGFVGDPPPYSLTARKSPTPPPPFYPGPGGPSGEHGYAAFPPGLYPGPYPVPPPGVGVGYPIQQQPYPAFAPGQTVLDLTTQVQAPPKDYLLESILVTLFCCLCTGFCAIVTSNKTRNAFHRGDLLAAQESSRRTRALVLFSLSFGLCLCICWLAFVIVQLYM</sequence>
<feature type="compositionally biased region" description="Pro residues" evidence="6">
    <location>
        <begin position="95"/>
        <end position="106"/>
    </location>
</feature>
<protein>
    <submittedName>
        <fullName evidence="9">Proline rich transmembrane protein 1B-like isoform X1</fullName>
    </submittedName>
</protein>
<evidence type="ECO:0000256" key="3">
    <source>
        <dbReference type="ARBA" id="ARBA00022692"/>
    </source>
</evidence>
<keyword evidence="8" id="KW-1185">Reference proteome</keyword>
<dbReference type="KEGG" id="pmrn:116953155"/>
<keyword evidence="5 7" id="KW-0472">Membrane</keyword>
<keyword evidence="4 7" id="KW-1133">Transmembrane helix</keyword>
<dbReference type="RefSeq" id="XP_032828951.1">
    <property type="nucleotide sequence ID" value="XM_032973060.1"/>
</dbReference>
<dbReference type="InterPro" id="IPR051423">
    <property type="entry name" value="CD225/Dispanin"/>
</dbReference>
<keyword evidence="3 7" id="KW-0812">Transmembrane</keyword>
<name>A0AAJ7XC43_PETMA</name>
<reference evidence="9" key="1">
    <citation type="submission" date="2025-08" db="UniProtKB">
        <authorList>
            <consortium name="RefSeq"/>
        </authorList>
    </citation>
    <scope>IDENTIFICATION</scope>
    <source>
        <tissue evidence="9">Sperm</tissue>
    </source>
</reference>
<evidence type="ECO:0000313" key="9">
    <source>
        <dbReference type="RefSeq" id="XP_032828951.1"/>
    </source>
</evidence>
<dbReference type="AlphaFoldDB" id="A0AAJ7XC43"/>
<evidence type="ECO:0000256" key="2">
    <source>
        <dbReference type="ARBA" id="ARBA00006843"/>
    </source>
</evidence>
<dbReference type="GO" id="GO:0016020">
    <property type="term" value="C:membrane"/>
    <property type="evidence" value="ECO:0007669"/>
    <property type="project" value="UniProtKB-SubCell"/>
</dbReference>
<dbReference type="Proteomes" id="UP001318040">
    <property type="component" value="Chromosome 50"/>
</dbReference>
<evidence type="ECO:0000256" key="5">
    <source>
        <dbReference type="ARBA" id="ARBA00023136"/>
    </source>
</evidence>
<dbReference type="PANTHER" id="PTHR14948">
    <property type="entry name" value="NG5"/>
    <property type="match status" value="1"/>
</dbReference>
<evidence type="ECO:0000313" key="8">
    <source>
        <dbReference type="Proteomes" id="UP001318040"/>
    </source>
</evidence>
<feature type="region of interest" description="Disordered" evidence="6">
    <location>
        <begin position="42"/>
        <end position="108"/>
    </location>
</feature>
<accession>A0AAJ7XC43</accession>
<dbReference type="PANTHER" id="PTHR14948:SF18">
    <property type="entry name" value="PROLINE RICH TRANSMEMBRANE PROTEIN 1B"/>
    <property type="match status" value="1"/>
</dbReference>
<evidence type="ECO:0000256" key="4">
    <source>
        <dbReference type="ARBA" id="ARBA00022989"/>
    </source>
</evidence>
<evidence type="ECO:0000256" key="7">
    <source>
        <dbReference type="SAM" id="Phobius"/>
    </source>
</evidence>
<organism evidence="8 9">
    <name type="scientific">Petromyzon marinus</name>
    <name type="common">Sea lamprey</name>
    <dbReference type="NCBI Taxonomy" id="7757"/>
    <lineage>
        <taxon>Eukaryota</taxon>
        <taxon>Metazoa</taxon>
        <taxon>Chordata</taxon>
        <taxon>Craniata</taxon>
        <taxon>Vertebrata</taxon>
        <taxon>Cyclostomata</taxon>
        <taxon>Hyperoartia</taxon>
        <taxon>Petromyzontiformes</taxon>
        <taxon>Petromyzontidae</taxon>
        <taxon>Petromyzon</taxon>
    </lineage>
</organism>
<dbReference type="GeneID" id="116953155"/>
<evidence type="ECO:0000256" key="1">
    <source>
        <dbReference type="ARBA" id="ARBA00004370"/>
    </source>
</evidence>
<feature type="transmembrane region" description="Helical" evidence="7">
    <location>
        <begin position="167"/>
        <end position="189"/>
    </location>
</feature>
<feature type="transmembrane region" description="Helical" evidence="7">
    <location>
        <begin position="215"/>
        <end position="239"/>
    </location>
</feature>
<comment type="similarity">
    <text evidence="2">Belongs to the CD225/Dispanin family.</text>
</comment>
<gene>
    <name evidence="9" type="primary">LOC116953155</name>
</gene>
<dbReference type="Pfam" id="PF04505">
    <property type="entry name" value="CD225"/>
    <property type="match status" value="1"/>
</dbReference>
<evidence type="ECO:0000256" key="6">
    <source>
        <dbReference type="SAM" id="MobiDB-lite"/>
    </source>
</evidence>